<dbReference type="EMBL" id="PIQG01000002">
    <property type="protein sequence ID" value="RUO78700.1"/>
    <property type="molecule type" value="Genomic_DNA"/>
</dbReference>
<accession>A0A432ZLJ3</accession>
<organism evidence="1 2">
    <name type="scientific">Pseudidiomarina taiwanensis</name>
    <dbReference type="NCBI Taxonomy" id="337250"/>
    <lineage>
        <taxon>Bacteria</taxon>
        <taxon>Pseudomonadati</taxon>
        <taxon>Pseudomonadota</taxon>
        <taxon>Gammaproteobacteria</taxon>
        <taxon>Alteromonadales</taxon>
        <taxon>Idiomarinaceae</taxon>
        <taxon>Pseudidiomarina</taxon>
    </lineage>
</organism>
<dbReference type="Proteomes" id="UP000288279">
    <property type="component" value="Unassembled WGS sequence"/>
</dbReference>
<protein>
    <submittedName>
        <fullName evidence="1">Uncharacterized protein</fullName>
    </submittedName>
</protein>
<gene>
    <name evidence="1" type="ORF">CWI83_06685</name>
</gene>
<proteinExistence type="predicted"/>
<dbReference type="RefSeq" id="WP_126827370.1">
    <property type="nucleotide sequence ID" value="NZ_PIQG01000002.1"/>
</dbReference>
<dbReference type="AlphaFoldDB" id="A0A432ZLJ3"/>
<comment type="caution">
    <text evidence="1">The sequence shown here is derived from an EMBL/GenBank/DDBJ whole genome shotgun (WGS) entry which is preliminary data.</text>
</comment>
<evidence type="ECO:0000313" key="1">
    <source>
        <dbReference type="EMBL" id="RUO78700.1"/>
    </source>
</evidence>
<evidence type="ECO:0000313" key="2">
    <source>
        <dbReference type="Proteomes" id="UP000288279"/>
    </source>
</evidence>
<keyword evidence="2" id="KW-1185">Reference proteome</keyword>
<name>A0A432ZLJ3_9GAMM</name>
<reference evidence="1 2" key="1">
    <citation type="journal article" date="2011" name="Front. Microbiol.">
        <title>Genomic signatures of strain selection and enhancement in Bacillus atrophaeus var. globigii, a historical biowarfare simulant.</title>
        <authorList>
            <person name="Gibbons H.S."/>
            <person name="Broomall S.M."/>
            <person name="McNew L.A."/>
            <person name="Daligault H."/>
            <person name="Chapman C."/>
            <person name="Bruce D."/>
            <person name="Karavis M."/>
            <person name="Krepps M."/>
            <person name="McGregor P.A."/>
            <person name="Hong C."/>
            <person name="Park K.H."/>
            <person name="Akmal A."/>
            <person name="Feldman A."/>
            <person name="Lin J.S."/>
            <person name="Chang W.E."/>
            <person name="Higgs B.W."/>
            <person name="Demirev P."/>
            <person name="Lindquist J."/>
            <person name="Liem A."/>
            <person name="Fochler E."/>
            <person name="Read T.D."/>
            <person name="Tapia R."/>
            <person name="Johnson S."/>
            <person name="Bishop-Lilly K.A."/>
            <person name="Detter C."/>
            <person name="Han C."/>
            <person name="Sozhamannan S."/>
            <person name="Rosenzweig C.N."/>
            <person name="Skowronski E.W."/>
        </authorList>
    </citation>
    <scope>NUCLEOTIDE SEQUENCE [LARGE SCALE GENOMIC DNA]</scope>
    <source>
        <strain evidence="1 2">PIT1</strain>
    </source>
</reference>
<sequence length="139" mass="15308">MQTEAGQLNADHVNAVWYSDISGDTQWDFNESTFAKAKYQQGENMGFNGKRMLDLLPGGEGFDLTRASQAQKEAYAAFGPSQKGGLTALSMVISHELAHVTEVNSRALREGEVASELRSKLRAEQRASIVYFQLFGDSQ</sequence>
<dbReference type="OrthoDB" id="9936461at2"/>